<reference evidence="5" key="1">
    <citation type="submission" date="2021-02" db="EMBL/GenBank/DDBJ databases">
        <authorList>
            <person name="Nowell W R."/>
        </authorList>
    </citation>
    <scope>NUCLEOTIDE SEQUENCE</scope>
</reference>
<keyword evidence="3" id="KW-0833">Ubl conjugation pathway</keyword>
<evidence type="ECO:0000313" key="6">
    <source>
        <dbReference type="Proteomes" id="UP000663864"/>
    </source>
</evidence>
<comment type="similarity">
    <text evidence="1">Belongs to the CAND family.</text>
</comment>
<evidence type="ECO:0000259" key="4">
    <source>
        <dbReference type="Pfam" id="PF08623"/>
    </source>
</evidence>
<evidence type="ECO:0000256" key="3">
    <source>
        <dbReference type="ARBA" id="ARBA00022786"/>
    </source>
</evidence>
<dbReference type="InterPro" id="IPR039852">
    <property type="entry name" value="CAND1/CAND2"/>
</dbReference>
<dbReference type="InterPro" id="IPR011989">
    <property type="entry name" value="ARM-like"/>
</dbReference>
<sequence length="166" mass="18966">MANVVAECLGKLTLLKPEKLLPILRETFINHAEKQQSSSPYVRSTIITAIKFTIVDQPQHIDTILKGYIKDFLNGLEDKDIDVRRVALVMFNSAAHNKPMLIRDLLKELLPKLYNETRVRPELIREVEMGPFKHTVDDGLDLRKAAYECMYTLLDKIKILTSTSAT</sequence>
<dbReference type="SUPFAM" id="SSF48371">
    <property type="entry name" value="ARM repeat"/>
    <property type="match status" value="1"/>
</dbReference>
<dbReference type="PANTHER" id="PTHR12696">
    <property type="entry name" value="TIP120"/>
    <property type="match status" value="1"/>
</dbReference>
<name>A0A814YDR6_9BILA</name>
<proteinExistence type="inferred from homology"/>
<dbReference type="Gene3D" id="1.25.10.10">
    <property type="entry name" value="Leucine-rich Repeat Variant"/>
    <property type="match status" value="1"/>
</dbReference>
<dbReference type="Proteomes" id="UP000663864">
    <property type="component" value="Unassembled WGS sequence"/>
</dbReference>
<organism evidence="5 6">
    <name type="scientific">Rotaria sordida</name>
    <dbReference type="NCBI Taxonomy" id="392033"/>
    <lineage>
        <taxon>Eukaryota</taxon>
        <taxon>Metazoa</taxon>
        <taxon>Spiralia</taxon>
        <taxon>Gnathifera</taxon>
        <taxon>Rotifera</taxon>
        <taxon>Eurotatoria</taxon>
        <taxon>Bdelloidea</taxon>
        <taxon>Philodinida</taxon>
        <taxon>Philodinidae</taxon>
        <taxon>Rotaria</taxon>
    </lineage>
</organism>
<gene>
    <name evidence="5" type="ORF">ZHD862_LOCUS24189</name>
</gene>
<dbReference type="AlphaFoldDB" id="A0A814YDR6"/>
<feature type="domain" description="TATA-binding protein interacting (TIP20)" evidence="4">
    <location>
        <begin position="101"/>
        <end position="156"/>
    </location>
</feature>
<evidence type="ECO:0000256" key="2">
    <source>
        <dbReference type="ARBA" id="ARBA00022737"/>
    </source>
</evidence>
<accession>A0A814YDR6</accession>
<dbReference type="Pfam" id="PF08623">
    <property type="entry name" value="TIP120"/>
    <property type="match status" value="1"/>
</dbReference>
<evidence type="ECO:0000256" key="1">
    <source>
        <dbReference type="ARBA" id="ARBA00007657"/>
    </source>
</evidence>
<dbReference type="GO" id="GO:0010265">
    <property type="term" value="P:SCF complex assembly"/>
    <property type="evidence" value="ECO:0007669"/>
    <property type="project" value="InterPro"/>
</dbReference>
<evidence type="ECO:0000313" key="5">
    <source>
        <dbReference type="EMBL" id="CAF1227474.1"/>
    </source>
</evidence>
<protein>
    <recommendedName>
        <fullName evidence="4">TATA-binding protein interacting (TIP20) domain-containing protein</fullName>
    </recommendedName>
</protein>
<dbReference type="InterPro" id="IPR016024">
    <property type="entry name" value="ARM-type_fold"/>
</dbReference>
<keyword evidence="2" id="KW-0677">Repeat</keyword>
<comment type="caution">
    <text evidence="5">The sequence shown here is derived from an EMBL/GenBank/DDBJ whole genome shotgun (WGS) entry which is preliminary data.</text>
</comment>
<dbReference type="InterPro" id="IPR013932">
    <property type="entry name" value="TATA-bd_TIP120"/>
</dbReference>
<dbReference type="EMBL" id="CAJNOT010001624">
    <property type="protein sequence ID" value="CAF1227474.1"/>
    <property type="molecule type" value="Genomic_DNA"/>
</dbReference>